<keyword evidence="4 6" id="KW-0442">Lipid degradation</keyword>
<dbReference type="OMA" id="SPFWAHH"/>
<evidence type="ECO:0000256" key="3">
    <source>
        <dbReference type="ARBA" id="ARBA00022801"/>
    </source>
</evidence>
<evidence type="ECO:0000256" key="6">
    <source>
        <dbReference type="PIRNR" id="PIRNR009376"/>
    </source>
</evidence>
<dbReference type="InterPro" id="IPR015679">
    <property type="entry name" value="PLipase_D_fam"/>
</dbReference>
<keyword evidence="3 6" id="KW-0378">Hydrolase</keyword>
<dbReference type="Pfam" id="PF00614">
    <property type="entry name" value="PLDc"/>
    <property type="match status" value="1"/>
</dbReference>
<accession>A0A0J8CL96</accession>
<dbReference type="PIRSF" id="PIRSF009376">
    <property type="entry name" value="Phospholipase_D_euk"/>
    <property type="match status" value="1"/>
</dbReference>
<dbReference type="GO" id="GO:0006654">
    <property type="term" value="P:phosphatidic acid biosynthetic process"/>
    <property type="evidence" value="ECO:0007669"/>
    <property type="project" value="InterPro"/>
</dbReference>
<dbReference type="GO" id="GO:0019375">
    <property type="term" value="P:galactolipid biosynthetic process"/>
    <property type="evidence" value="ECO:0007669"/>
    <property type="project" value="EnsemblPlants"/>
</dbReference>
<dbReference type="CDD" id="cd01254">
    <property type="entry name" value="PH_PLD"/>
    <property type="match status" value="1"/>
</dbReference>
<sequence>MPSSANTTSYWQASDNMATEHLLGGAERQYYKPMSSPATTSFRKGSDNTTMNSPIFEELPKATILSVTRPDVTNITPLLLSYTIEVQYKQFKWLLQKKATQVLFLHISLKKRAIIEEFHEKQEQVKEWLQNLGILDHAAVMHDDDDDFDDDAVRLHQDASLRHHNIPSRAAFSIISSSVGRQQSIAEKAKVAMQGYLNHFLGNLEIVNSQQVCKFLEVSKLSFLQEYGPKLKEDYVLVNHLARIKRKNGARQCLPCDWFGCCSWQKVWAVLKPGFLAFLEDPLDMKLLDIIIFDALPSISNEKVHLAHESKSRKPLHYYFKISCGNWNLRLRTSSSSKVKDWVAAVNDAVQRQPEGWCHPHRFGSFAPQRKQEDGSEAQWFVDGESAFDAIATAIENAKAEIFITGWWLCPELYLRRPFINHETSRLDVLLESKAKEGVQIYILLYKEVSIALKINSLYSKRRLLNIHENVRVLRYPDHLATGIYYWSHHEKIVVVDHQICFIGGLDLCFGRYDTVNHGVGDFPPRIFPGKDYYNPRESEPNSWEDMMTDEFDRQRYPRMPWHDVHCALWGPPCRDVARHFVQRWNYAKKSKAPYQRAIPLLIPRHHMVLPHYLRSTEINIPKNEEEKQREVMNKQAIFSPESPELDIPMLLPRDSEALNESKCNNTLQNDQSRFDLTNKEHESSSFIQDTKVDSLTQHTQIDGLVDQPQHDNMFDQRLTSCNENSVEWWETQEQGKEVDSTSEPSQTGPRTSCHCQIIRSVSQWSAGTSQSEDSIHKAYCSLIEQAEHFIYIENQFFISGLQEDGIIQNRVMEALYRRILLAHKQQKCFRAIIVIPLLPGFQGGMDDAGAATVRALMHWQYRTICRGENSILQKLRAELGSKTDDYISFYGLRTYGRLYEGGPLVTSQVYVHSKVMIIDDRIALVGSSNINDRSLLGSRDSEIGIVIEDTEFLESSMNGQSWMAGKFSSSLRLSLWAEHLGLSAGEMNQIQDPVADRTYTNLWMKTAEANTIIYDVIFKCTPNDHIHTKHAFRQKMSQLTESIGYTTIDFGVAPQMVKFHEDGLRKTLDPLEMLKSVKGTIVCFPLEFMRDEDLRPMFHEGEFYTSPEVFH</sequence>
<dbReference type="PROSITE" id="PS50035">
    <property type="entry name" value="PLD"/>
    <property type="match status" value="2"/>
</dbReference>
<dbReference type="GO" id="GO:0006995">
    <property type="term" value="P:cellular response to nitrogen starvation"/>
    <property type="evidence" value="ECO:0007669"/>
    <property type="project" value="EnsemblPlants"/>
</dbReference>
<comment type="catalytic activity">
    <reaction evidence="1 6">
        <text>a 1,2-diacyl-sn-glycero-3-phosphocholine + H2O = a 1,2-diacyl-sn-glycero-3-phosphate + choline + H(+)</text>
        <dbReference type="Rhea" id="RHEA:14445"/>
        <dbReference type="ChEBI" id="CHEBI:15354"/>
        <dbReference type="ChEBI" id="CHEBI:15377"/>
        <dbReference type="ChEBI" id="CHEBI:15378"/>
        <dbReference type="ChEBI" id="CHEBI:57643"/>
        <dbReference type="ChEBI" id="CHEBI:58608"/>
        <dbReference type="EC" id="3.1.4.4"/>
    </reaction>
</comment>
<dbReference type="GO" id="GO:0009733">
    <property type="term" value="P:response to auxin"/>
    <property type="evidence" value="ECO:0007669"/>
    <property type="project" value="EnsemblPlants"/>
</dbReference>
<keyword evidence="10" id="KW-1185">Reference proteome</keyword>
<dbReference type="GO" id="GO:0005886">
    <property type="term" value="C:plasma membrane"/>
    <property type="evidence" value="ECO:0007669"/>
    <property type="project" value="TreeGrafter"/>
</dbReference>
<dbReference type="Gene3D" id="2.30.29.30">
    <property type="entry name" value="Pleckstrin-homology domain (PH domain)/Phosphotyrosine-binding domain (PTB)"/>
    <property type="match status" value="1"/>
</dbReference>
<gene>
    <name evidence="9" type="ORF">BVRB_4g076180</name>
</gene>
<dbReference type="CDD" id="cd09141">
    <property type="entry name" value="PLDc_vPLD1_2_yPLD_like_2"/>
    <property type="match status" value="1"/>
</dbReference>
<dbReference type="SMART" id="SM00233">
    <property type="entry name" value="PH"/>
    <property type="match status" value="1"/>
</dbReference>
<comment type="similarity">
    <text evidence="6">Belongs to the phospholipase D family.</text>
</comment>
<evidence type="ECO:0000313" key="10">
    <source>
        <dbReference type="Proteomes" id="UP000035740"/>
    </source>
</evidence>
<feature type="domain" description="PLD phosphodiesterase" evidence="8">
    <location>
        <begin position="908"/>
        <end position="935"/>
    </location>
</feature>
<dbReference type="Gramene" id="KMT14262">
    <property type="protein sequence ID" value="KMT14262"/>
    <property type="gene ID" value="BVRB_4g076180"/>
</dbReference>
<evidence type="ECO:0000256" key="2">
    <source>
        <dbReference type="ARBA" id="ARBA00022737"/>
    </source>
</evidence>
<dbReference type="SMART" id="SM00155">
    <property type="entry name" value="PLDc"/>
    <property type="match status" value="2"/>
</dbReference>
<dbReference type="Pfam" id="PF13091">
    <property type="entry name" value="PLDc_2"/>
    <property type="match status" value="1"/>
</dbReference>
<dbReference type="Gene3D" id="3.30.870.10">
    <property type="entry name" value="Endonuclease Chain A"/>
    <property type="match status" value="2"/>
</dbReference>
<keyword evidence="2" id="KW-0677">Repeat</keyword>
<dbReference type="GO" id="GO:0035556">
    <property type="term" value="P:intracellular signal transduction"/>
    <property type="evidence" value="ECO:0007669"/>
    <property type="project" value="InterPro"/>
</dbReference>
<dbReference type="InterPro" id="IPR025202">
    <property type="entry name" value="PLD-like_dom"/>
</dbReference>
<dbReference type="EMBL" id="KQ090068">
    <property type="protein sequence ID" value="KMT14262.1"/>
    <property type="molecule type" value="Genomic_DNA"/>
</dbReference>
<dbReference type="EC" id="3.1.4.4" evidence="6"/>
<dbReference type="Proteomes" id="UP000035740">
    <property type="component" value="Chromosome 4"/>
</dbReference>
<name>A0A0J8CL96_BETVV</name>
<dbReference type="CDD" id="cd09138">
    <property type="entry name" value="PLDc_vPLD1_2_yPLD_like_1"/>
    <property type="match status" value="1"/>
</dbReference>
<dbReference type="GO" id="GO:0004630">
    <property type="term" value="F:phospholipase D activity"/>
    <property type="evidence" value="ECO:0007669"/>
    <property type="project" value="UniProtKB-UniRule"/>
</dbReference>
<evidence type="ECO:0000256" key="1">
    <source>
        <dbReference type="ARBA" id="ARBA00000798"/>
    </source>
</evidence>
<dbReference type="GO" id="GO:0060627">
    <property type="term" value="P:regulation of vesicle-mediated transport"/>
    <property type="evidence" value="ECO:0007669"/>
    <property type="project" value="EnsemblPlants"/>
</dbReference>
<dbReference type="InterPro" id="IPR016555">
    <property type="entry name" value="PLipase_D_euk"/>
</dbReference>
<dbReference type="GO" id="GO:0048364">
    <property type="term" value="P:root development"/>
    <property type="evidence" value="ECO:0007669"/>
    <property type="project" value="EnsemblPlants"/>
</dbReference>
<evidence type="ECO:0000256" key="5">
    <source>
        <dbReference type="ARBA" id="ARBA00023098"/>
    </source>
</evidence>
<evidence type="ECO:0000313" key="9">
    <source>
        <dbReference type="EMBL" id="KMT14262.1"/>
    </source>
</evidence>
<feature type="domain" description="PH" evidence="7">
    <location>
        <begin position="263"/>
        <end position="351"/>
    </location>
</feature>
<organism evidence="9 10">
    <name type="scientific">Beta vulgaris subsp. vulgaris</name>
    <name type="common">Beet</name>
    <dbReference type="NCBI Taxonomy" id="3555"/>
    <lineage>
        <taxon>Eukaryota</taxon>
        <taxon>Viridiplantae</taxon>
        <taxon>Streptophyta</taxon>
        <taxon>Embryophyta</taxon>
        <taxon>Tracheophyta</taxon>
        <taxon>Spermatophyta</taxon>
        <taxon>Magnoliopsida</taxon>
        <taxon>eudicotyledons</taxon>
        <taxon>Gunneridae</taxon>
        <taxon>Pentapetalae</taxon>
        <taxon>Caryophyllales</taxon>
        <taxon>Chenopodiaceae</taxon>
        <taxon>Betoideae</taxon>
        <taxon>Beta</taxon>
    </lineage>
</organism>
<dbReference type="PANTHER" id="PTHR18896:SF76">
    <property type="entry name" value="PHOSPHOLIPASE"/>
    <property type="match status" value="1"/>
</dbReference>
<dbReference type="FunFam" id="3.30.870.10:FF:000011">
    <property type="entry name" value="Phospholipase"/>
    <property type="match status" value="1"/>
</dbReference>
<dbReference type="InterPro" id="IPR011993">
    <property type="entry name" value="PH-like_dom_sf"/>
</dbReference>
<dbReference type="GO" id="GO:0009395">
    <property type="term" value="P:phospholipid catabolic process"/>
    <property type="evidence" value="ECO:0007669"/>
    <property type="project" value="EnsemblPlants"/>
</dbReference>
<dbReference type="OrthoDB" id="14911at2759"/>
<reference evidence="9 10" key="1">
    <citation type="journal article" date="2014" name="Nature">
        <title>The genome of the recently domesticated crop plant sugar beet (Beta vulgaris).</title>
        <authorList>
            <person name="Dohm J.C."/>
            <person name="Minoche A.E."/>
            <person name="Holtgrawe D."/>
            <person name="Capella-Gutierrez S."/>
            <person name="Zakrzewski F."/>
            <person name="Tafer H."/>
            <person name="Rupp O."/>
            <person name="Sorensen T.R."/>
            <person name="Stracke R."/>
            <person name="Reinhardt R."/>
            <person name="Goesmann A."/>
            <person name="Kraft T."/>
            <person name="Schulz B."/>
            <person name="Stadler P.F."/>
            <person name="Schmidt T."/>
            <person name="Gabaldon T."/>
            <person name="Lehrach H."/>
            <person name="Weisshaar B."/>
            <person name="Himmelbauer H."/>
        </authorList>
    </citation>
    <scope>NUCLEOTIDE SEQUENCE [LARGE SCALE GENOMIC DNA]</scope>
    <source>
        <tissue evidence="9">Taproot</tissue>
    </source>
</reference>
<evidence type="ECO:0000259" key="8">
    <source>
        <dbReference type="PROSITE" id="PS50035"/>
    </source>
</evidence>
<keyword evidence="5" id="KW-0443">Lipid metabolism</keyword>
<dbReference type="AlphaFoldDB" id="A0A0J8CL96"/>
<dbReference type="eggNOG" id="KOG1329">
    <property type="taxonomic scope" value="Eukaryota"/>
</dbReference>
<dbReference type="PANTHER" id="PTHR18896">
    <property type="entry name" value="PHOSPHOLIPASE D"/>
    <property type="match status" value="1"/>
</dbReference>
<dbReference type="InterPro" id="IPR001736">
    <property type="entry name" value="PLipase_D/transphosphatidylase"/>
</dbReference>
<feature type="domain" description="PLD phosphodiesterase" evidence="8">
    <location>
        <begin position="485"/>
        <end position="512"/>
    </location>
</feature>
<dbReference type="GO" id="GO:0016036">
    <property type="term" value="P:cellular response to phosphate starvation"/>
    <property type="evidence" value="ECO:0007669"/>
    <property type="project" value="EnsemblPlants"/>
</dbReference>
<proteinExistence type="inferred from homology"/>
<protein>
    <recommendedName>
        <fullName evidence="6">Phospholipase</fullName>
        <ecNumber evidence="6">3.1.4.4</ecNumber>
    </recommendedName>
</protein>
<dbReference type="SUPFAM" id="SSF56024">
    <property type="entry name" value="Phospholipase D/nuclease"/>
    <property type="match status" value="2"/>
</dbReference>
<evidence type="ECO:0000256" key="4">
    <source>
        <dbReference type="ARBA" id="ARBA00022963"/>
    </source>
</evidence>
<dbReference type="PROSITE" id="PS50003">
    <property type="entry name" value="PH_DOMAIN"/>
    <property type="match status" value="1"/>
</dbReference>
<dbReference type="SUPFAM" id="SSF50729">
    <property type="entry name" value="PH domain-like"/>
    <property type="match status" value="1"/>
</dbReference>
<dbReference type="InterPro" id="IPR001849">
    <property type="entry name" value="PH_domain"/>
</dbReference>
<evidence type="ECO:0000259" key="7">
    <source>
        <dbReference type="PROSITE" id="PS50003"/>
    </source>
</evidence>